<evidence type="ECO:0000313" key="1">
    <source>
        <dbReference type="EMBL" id="SOB72689.1"/>
    </source>
</evidence>
<name>A0A285PSV4_9FIRM</name>
<sequence length="183" mass="21989">MDNTKREKTELEKNIYKDIQSEIRKYYDSEGVEYKDKEEPEDTIIDFFSYLFRLIPVTQRKVHYSKELLSKLNLNEISKEYVEILKMFEDSFSAGKDMNIFLSNNIKKSRATDFLRYTWQLFHLHMSGKYVEDKKQMKNNRSDMQLLSIIDLNDVYFIDVIPHPTKPEEYFNIQSLEIIIKNG</sequence>
<reference evidence="2" key="1">
    <citation type="submission" date="2017-09" db="EMBL/GenBank/DDBJ databases">
        <authorList>
            <person name="Shetty A S."/>
        </authorList>
    </citation>
    <scope>NUCLEOTIDE SEQUENCE [LARGE SCALE GENOMIC DNA]</scope>
</reference>
<protein>
    <submittedName>
        <fullName evidence="1">Uncharacterized protein</fullName>
    </submittedName>
</protein>
<dbReference type="KEGG" id="ehl:EHLA_2056"/>
<dbReference type="Proteomes" id="UP000217549">
    <property type="component" value="Chromosome I"/>
</dbReference>
<accession>A0A285PSV4</accession>
<evidence type="ECO:0000313" key="2">
    <source>
        <dbReference type="Proteomes" id="UP000217549"/>
    </source>
</evidence>
<dbReference type="EMBL" id="LT907978">
    <property type="protein sequence ID" value="SOB72689.1"/>
    <property type="molecule type" value="Genomic_DNA"/>
</dbReference>
<dbReference type="AlphaFoldDB" id="A0A285PSV4"/>
<dbReference type="RefSeq" id="WP_096240679.1">
    <property type="nucleotide sequence ID" value="NZ_LT907978.1"/>
</dbReference>
<proteinExistence type="predicted"/>
<gene>
    <name evidence="1" type="ORF">EHLA_2056</name>
</gene>
<organism evidence="1 2">
    <name type="scientific">Anaerobutyricum hallii</name>
    <dbReference type="NCBI Taxonomy" id="39488"/>
    <lineage>
        <taxon>Bacteria</taxon>
        <taxon>Bacillati</taxon>
        <taxon>Bacillota</taxon>
        <taxon>Clostridia</taxon>
        <taxon>Lachnospirales</taxon>
        <taxon>Lachnospiraceae</taxon>
        <taxon>Anaerobutyricum</taxon>
    </lineage>
</organism>
<keyword evidence="2" id="KW-1185">Reference proteome</keyword>